<dbReference type="STRING" id="48467.SAMN02745166_01810"/>
<gene>
    <name evidence="8" type="ORF">SAMN02745166_01810</name>
</gene>
<evidence type="ECO:0000313" key="8">
    <source>
        <dbReference type="EMBL" id="SKA91938.1"/>
    </source>
</evidence>
<dbReference type="Pfam" id="PF13646">
    <property type="entry name" value="HEAT_2"/>
    <property type="match status" value="1"/>
</dbReference>
<feature type="compositionally biased region" description="Low complexity" evidence="5">
    <location>
        <begin position="428"/>
        <end position="437"/>
    </location>
</feature>
<dbReference type="OrthoDB" id="6111975at2"/>
<reference evidence="9" key="1">
    <citation type="submission" date="2017-02" db="EMBL/GenBank/DDBJ databases">
        <authorList>
            <person name="Varghese N."/>
            <person name="Submissions S."/>
        </authorList>
    </citation>
    <scope>NUCLEOTIDE SEQUENCE [LARGE SCALE GENOMIC DNA]</scope>
    <source>
        <strain evidence="9">ATCC 700200</strain>
    </source>
</reference>
<dbReference type="PANTHER" id="PTHR43289:SF6">
    <property type="entry name" value="SERINE_THREONINE-PROTEIN KINASE NEKL-3"/>
    <property type="match status" value="1"/>
</dbReference>
<dbReference type="SUPFAM" id="SSF48371">
    <property type="entry name" value="ARM repeat"/>
    <property type="match status" value="1"/>
</dbReference>
<dbReference type="InterPro" id="IPR000719">
    <property type="entry name" value="Prot_kinase_dom"/>
</dbReference>
<keyword evidence="6" id="KW-1133">Transmembrane helix</keyword>
<keyword evidence="1" id="KW-0808">Transferase</keyword>
<protein>
    <submittedName>
        <fullName evidence="8">Serine/threonine protein kinase</fullName>
    </submittedName>
</protein>
<feature type="compositionally biased region" description="Acidic residues" evidence="5">
    <location>
        <begin position="356"/>
        <end position="368"/>
    </location>
</feature>
<proteinExistence type="predicted"/>
<dbReference type="SMART" id="SM00220">
    <property type="entry name" value="S_TKc"/>
    <property type="match status" value="1"/>
</dbReference>
<dbReference type="PROSITE" id="PS00108">
    <property type="entry name" value="PROTEIN_KINASE_ST"/>
    <property type="match status" value="1"/>
</dbReference>
<keyword evidence="6" id="KW-0472">Membrane</keyword>
<evidence type="ECO:0000256" key="1">
    <source>
        <dbReference type="ARBA" id="ARBA00022679"/>
    </source>
</evidence>
<name>A0A1T4XS27_9BACT</name>
<dbReference type="Pfam" id="PF00069">
    <property type="entry name" value="Pkinase"/>
    <property type="match status" value="1"/>
</dbReference>
<dbReference type="RefSeq" id="WP_078812998.1">
    <property type="nucleotide sequence ID" value="NZ_FUYE01000005.1"/>
</dbReference>
<evidence type="ECO:0000256" key="4">
    <source>
        <dbReference type="ARBA" id="ARBA00022840"/>
    </source>
</evidence>
<dbReference type="GO" id="GO:0005524">
    <property type="term" value="F:ATP binding"/>
    <property type="evidence" value="ECO:0007669"/>
    <property type="project" value="UniProtKB-KW"/>
</dbReference>
<dbReference type="Gene3D" id="1.10.510.10">
    <property type="entry name" value="Transferase(Phosphotransferase) domain 1"/>
    <property type="match status" value="1"/>
</dbReference>
<dbReference type="InterPro" id="IPR011009">
    <property type="entry name" value="Kinase-like_dom_sf"/>
</dbReference>
<feature type="compositionally biased region" description="Pro residues" evidence="5">
    <location>
        <begin position="375"/>
        <end position="387"/>
    </location>
</feature>
<evidence type="ECO:0000256" key="2">
    <source>
        <dbReference type="ARBA" id="ARBA00022741"/>
    </source>
</evidence>
<feature type="region of interest" description="Disordered" evidence="5">
    <location>
        <begin position="308"/>
        <end position="402"/>
    </location>
</feature>
<evidence type="ECO:0000259" key="7">
    <source>
        <dbReference type="PROSITE" id="PS50011"/>
    </source>
</evidence>
<feature type="transmembrane region" description="Helical" evidence="6">
    <location>
        <begin position="472"/>
        <end position="494"/>
    </location>
</feature>
<dbReference type="InterPro" id="IPR016024">
    <property type="entry name" value="ARM-type_fold"/>
</dbReference>
<dbReference type="GO" id="GO:0004674">
    <property type="term" value="F:protein serine/threonine kinase activity"/>
    <property type="evidence" value="ECO:0007669"/>
    <property type="project" value="UniProtKB-KW"/>
</dbReference>
<dbReference type="EMBL" id="FUYE01000005">
    <property type="protein sequence ID" value="SKA91938.1"/>
    <property type="molecule type" value="Genomic_DNA"/>
</dbReference>
<dbReference type="SUPFAM" id="SSF56112">
    <property type="entry name" value="Protein kinase-like (PK-like)"/>
    <property type="match status" value="1"/>
</dbReference>
<dbReference type="CDD" id="cd14014">
    <property type="entry name" value="STKc_PknB_like"/>
    <property type="match status" value="1"/>
</dbReference>
<keyword evidence="3 8" id="KW-0418">Kinase</keyword>
<organism evidence="8 9">
    <name type="scientific">Prosthecobacter debontii</name>
    <dbReference type="NCBI Taxonomy" id="48467"/>
    <lineage>
        <taxon>Bacteria</taxon>
        <taxon>Pseudomonadati</taxon>
        <taxon>Verrucomicrobiota</taxon>
        <taxon>Verrucomicrobiia</taxon>
        <taxon>Verrucomicrobiales</taxon>
        <taxon>Verrucomicrobiaceae</taxon>
        <taxon>Prosthecobacter</taxon>
    </lineage>
</organism>
<evidence type="ECO:0000256" key="5">
    <source>
        <dbReference type="SAM" id="MobiDB-lite"/>
    </source>
</evidence>
<evidence type="ECO:0000313" key="9">
    <source>
        <dbReference type="Proteomes" id="UP000190774"/>
    </source>
</evidence>
<dbReference type="Proteomes" id="UP000190774">
    <property type="component" value="Unassembled WGS sequence"/>
</dbReference>
<feature type="compositionally biased region" description="Low complexity" evidence="5">
    <location>
        <begin position="346"/>
        <end position="355"/>
    </location>
</feature>
<feature type="region of interest" description="Disordered" evidence="5">
    <location>
        <begin position="418"/>
        <end position="467"/>
    </location>
</feature>
<keyword evidence="8" id="KW-0723">Serine/threonine-protein kinase</keyword>
<feature type="compositionally biased region" description="Acidic residues" evidence="5">
    <location>
        <begin position="331"/>
        <end position="345"/>
    </location>
</feature>
<accession>A0A1T4XS27</accession>
<dbReference type="Gene3D" id="1.25.10.10">
    <property type="entry name" value="Leucine-rich Repeat Variant"/>
    <property type="match status" value="2"/>
</dbReference>
<dbReference type="InterPro" id="IPR011989">
    <property type="entry name" value="ARM-like"/>
</dbReference>
<sequence length="951" mass="104674">MKDRYQIISTISTGGTGKVLQAWDKSANRDVAIKRVPSETANMDSLMWEARALYGLRHPNIVTVLEYDKDEEGAYLVLEMIKGETLAHRLATGPLTLPDFKTLVTQTLQAIGVAHDAGLIHRDLKPENIMIPWNKEKEFGIKIIDFGLAQAGGPQTSMAGSIHYMAPEQFGNGYVDARTDLYSLGCIYYQALTGQLAYPGEEKMHVITAKLYPPRTPLAELRPDLKDPVFAWLDWLMHVQPSARPASAAQALASFRQLGELNVQTAATMVEPEPLVMVLEDEEVPAVAIVDEPEEEEHVLTLADEAEEAAHVEPEEPPTEIYSTPVIAPEPEPEPEPLAEAEAEDLPASPALVEASEPEVEAEPEPEPEPAASYTPPPAPAFTPEPEPAQEPEPEPEPAYIPAAAPTGEITQTLMAEPEPEPAPAYIPAPAHYHPAADTPPPAYTQHATSRRNPPPQHSHSHSHSMPKRGNALNIIITAFIVILIAEFGLISYVKYAGRAEREQRLAELSATDRPEGSDVDVRTLLELLEDPTHREEAIKVLTRLHGGDYIDDILMEHLAKVKNYPVVVPLIQVIGQRRSEAAFETLLSLTGDNRGEVRKAAWKALGHITPVEDLPRVLKLVRSSHSLDQKEIEKALGEAIESSTDRAKATQETLEAYHAAKDHADSRALLFNVLTRVGGDNILAVVTEAISDPSEKVRLAAITVLAEYPTHEPLQAISARFPNEPHETCRVYLLLAAREIIGNPGPDSQQTLFLYAQSLYANARDTTEKRYVLSVLSRIIAPGTATFFEEFSNSSDGSLREEAKDLAKAFREKLEQVISVPPGDKGTLPADKADYRLGGSVTHDEDALINWTDEDDWASWLVELPSNGDYEIQIYQSHPSELLGTYEVLLAGQTLLTAVVKTDSDKDYKGFVVGTIHVEKPGIYRLRLRPKTIPPDSELFRVQKIVVKAL</sequence>
<keyword evidence="2" id="KW-0547">Nucleotide-binding</keyword>
<dbReference type="AlphaFoldDB" id="A0A1T4XS27"/>
<dbReference type="InterPro" id="IPR008271">
    <property type="entry name" value="Ser/Thr_kinase_AS"/>
</dbReference>
<dbReference type="Gene3D" id="2.60.120.260">
    <property type="entry name" value="Galactose-binding domain-like"/>
    <property type="match status" value="1"/>
</dbReference>
<evidence type="ECO:0000256" key="3">
    <source>
        <dbReference type="ARBA" id="ARBA00022777"/>
    </source>
</evidence>
<dbReference type="PANTHER" id="PTHR43289">
    <property type="entry name" value="MITOGEN-ACTIVATED PROTEIN KINASE KINASE KINASE 20-RELATED"/>
    <property type="match status" value="1"/>
</dbReference>
<keyword evidence="6" id="KW-0812">Transmembrane</keyword>
<keyword evidence="9" id="KW-1185">Reference proteome</keyword>
<feature type="domain" description="Protein kinase" evidence="7">
    <location>
        <begin position="5"/>
        <end position="256"/>
    </location>
</feature>
<evidence type="ECO:0000256" key="6">
    <source>
        <dbReference type="SAM" id="Phobius"/>
    </source>
</evidence>
<dbReference type="PROSITE" id="PS50011">
    <property type="entry name" value="PROTEIN_KINASE_DOM"/>
    <property type="match status" value="1"/>
</dbReference>
<keyword evidence="4" id="KW-0067">ATP-binding</keyword>